<dbReference type="GO" id="GO:0000226">
    <property type="term" value="P:microtubule cytoskeleton organization"/>
    <property type="evidence" value="ECO:0007669"/>
    <property type="project" value="InterPro"/>
</dbReference>
<keyword evidence="9" id="KW-1185">Reference proteome</keyword>
<feature type="coiled-coil region" evidence="6">
    <location>
        <begin position="44"/>
        <end position="71"/>
    </location>
</feature>
<keyword evidence="3" id="KW-0963">Cytoplasm</keyword>
<dbReference type="Pfam" id="PF06886">
    <property type="entry name" value="TPX2"/>
    <property type="match status" value="1"/>
</dbReference>
<evidence type="ECO:0000256" key="3">
    <source>
        <dbReference type="ARBA" id="ARBA00022490"/>
    </source>
</evidence>
<name>A0AAN7R1A4_TRANT</name>
<comment type="caution">
    <text evidence="8">The sequence shown here is derived from an EMBL/GenBank/DDBJ whole genome shotgun (WGS) entry which is preliminary data.</text>
</comment>
<dbReference type="AlphaFoldDB" id="A0AAN7R1A4"/>
<gene>
    <name evidence="8" type="ORF">SAY86_008035</name>
</gene>
<proteinExistence type="inferred from homology"/>
<evidence type="ECO:0000256" key="6">
    <source>
        <dbReference type="SAM" id="Coils"/>
    </source>
</evidence>
<dbReference type="GO" id="GO:0008017">
    <property type="term" value="F:microtubule binding"/>
    <property type="evidence" value="ECO:0007669"/>
    <property type="project" value="InterPro"/>
</dbReference>
<keyword evidence="6" id="KW-0175">Coiled coil</keyword>
<evidence type="ECO:0000256" key="5">
    <source>
        <dbReference type="ARBA" id="ARBA00023212"/>
    </source>
</evidence>
<reference evidence="8 9" key="1">
    <citation type="journal article" date="2023" name="Hortic Res">
        <title>Pangenome of water caltrop reveals structural variations and asymmetric subgenome divergence after allopolyploidization.</title>
        <authorList>
            <person name="Zhang X."/>
            <person name="Chen Y."/>
            <person name="Wang L."/>
            <person name="Yuan Y."/>
            <person name="Fang M."/>
            <person name="Shi L."/>
            <person name="Lu R."/>
            <person name="Comes H.P."/>
            <person name="Ma Y."/>
            <person name="Chen Y."/>
            <person name="Huang G."/>
            <person name="Zhou Y."/>
            <person name="Zheng Z."/>
            <person name="Qiu Y."/>
        </authorList>
    </citation>
    <scope>NUCLEOTIDE SEQUENCE [LARGE SCALE GENOMIC DNA]</scope>
    <source>
        <strain evidence="8">F231</strain>
    </source>
</reference>
<dbReference type="GO" id="GO:0005874">
    <property type="term" value="C:microtubule"/>
    <property type="evidence" value="ECO:0007669"/>
    <property type="project" value="UniProtKB-KW"/>
</dbReference>
<organism evidence="8 9">
    <name type="scientific">Trapa natans</name>
    <name type="common">Water chestnut</name>
    <dbReference type="NCBI Taxonomy" id="22666"/>
    <lineage>
        <taxon>Eukaryota</taxon>
        <taxon>Viridiplantae</taxon>
        <taxon>Streptophyta</taxon>
        <taxon>Embryophyta</taxon>
        <taxon>Tracheophyta</taxon>
        <taxon>Spermatophyta</taxon>
        <taxon>Magnoliopsida</taxon>
        <taxon>eudicotyledons</taxon>
        <taxon>Gunneridae</taxon>
        <taxon>Pentapetalae</taxon>
        <taxon>rosids</taxon>
        <taxon>malvids</taxon>
        <taxon>Myrtales</taxon>
        <taxon>Lythraceae</taxon>
        <taxon>Trapa</taxon>
    </lineage>
</organism>
<dbReference type="InterPro" id="IPR027329">
    <property type="entry name" value="TPX2_C"/>
</dbReference>
<evidence type="ECO:0000256" key="1">
    <source>
        <dbReference type="ARBA" id="ARBA00004245"/>
    </source>
</evidence>
<keyword evidence="5" id="KW-0206">Cytoskeleton</keyword>
<evidence type="ECO:0000256" key="4">
    <source>
        <dbReference type="ARBA" id="ARBA00022701"/>
    </source>
</evidence>
<keyword evidence="4" id="KW-0493">Microtubule</keyword>
<dbReference type="EMBL" id="JAXQNO010000015">
    <property type="protein sequence ID" value="KAK4783661.1"/>
    <property type="molecule type" value="Genomic_DNA"/>
</dbReference>
<protein>
    <recommendedName>
        <fullName evidence="7">TPX2 C-terminal domain-containing protein</fullName>
    </recommendedName>
</protein>
<sequence>MKKITSLTSCSAASVQTTKSFRSRVSVTVGTAPTFKSDERAEKRKELYTKLEEKQRALAEKRLQYEARRREEQEAAIRQLRKSMVVKAKPCPTSTMRGPLQRLN</sequence>
<evidence type="ECO:0000313" key="8">
    <source>
        <dbReference type="EMBL" id="KAK4783661.1"/>
    </source>
</evidence>
<evidence type="ECO:0000259" key="7">
    <source>
        <dbReference type="Pfam" id="PF06886"/>
    </source>
</evidence>
<evidence type="ECO:0000313" key="9">
    <source>
        <dbReference type="Proteomes" id="UP001346149"/>
    </source>
</evidence>
<dbReference type="PANTHER" id="PTHR46372:SF6">
    <property type="entry name" value="PROTEIN WVD2-LIKE 1"/>
    <property type="match status" value="1"/>
</dbReference>
<dbReference type="Proteomes" id="UP001346149">
    <property type="component" value="Unassembled WGS sequence"/>
</dbReference>
<feature type="domain" description="TPX2 C-terminal" evidence="7">
    <location>
        <begin position="34"/>
        <end position="92"/>
    </location>
</feature>
<comment type="subcellular location">
    <subcellularLocation>
        <location evidence="1">Cytoplasm</location>
        <location evidence="1">Cytoskeleton</location>
    </subcellularLocation>
</comment>
<evidence type="ECO:0000256" key="2">
    <source>
        <dbReference type="ARBA" id="ARBA00005885"/>
    </source>
</evidence>
<dbReference type="InterPro" id="IPR044806">
    <property type="entry name" value="WVD2/WDL1-4"/>
</dbReference>
<accession>A0AAN7R1A4</accession>
<dbReference type="PANTHER" id="PTHR46372">
    <property type="entry name" value="PROTEIN WVD2-LIKE 3"/>
    <property type="match status" value="1"/>
</dbReference>
<comment type="similarity">
    <text evidence="2">Belongs to the TPX2 family.</text>
</comment>